<proteinExistence type="predicted"/>
<reference evidence="2" key="3">
    <citation type="submission" date="2025-09" db="UniProtKB">
        <authorList>
            <consortium name="Ensembl"/>
        </authorList>
    </citation>
    <scope>IDENTIFICATION</scope>
</reference>
<dbReference type="SUPFAM" id="SSF49879">
    <property type="entry name" value="SMAD/FHA domain"/>
    <property type="match status" value="1"/>
</dbReference>
<feature type="domain" description="FHA" evidence="1">
    <location>
        <begin position="40"/>
        <end position="91"/>
    </location>
</feature>
<dbReference type="AlphaFoldDB" id="A0A670IT11"/>
<dbReference type="PANTHER" id="PTHR23308">
    <property type="entry name" value="NUCLEAR INHIBITOR OF PROTEIN PHOSPHATASE-1"/>
    <property type="match status" value="1"/>
</dbReference>
<dbReference type="CDD" id="cd22665">
    <property type="entry name" value="FHA_MDC1"/>
    <property type="match status" value="1"/>
</dbReference>
<dbReference type="Ensembl" id="ENSPMRT00000015595.1">
    <property type="protein sequence ID" value="ENSPMRP00000014599.1"/>
    <property type="gene ID" value="ENSPMRG00000009738.1"/>
</dbReference>
<protein>
    <recommendedName>
        <fullName evidence="1">FHA domain-containing protein</fullName>
    </recommendedName>
</protein>
<name>A0A670IT11_PODMU</name>
<evidence type="ECO:0000259" key="1">
    <source>
        <dbReference type="PROSITE" id="PS50006"/>
    </source>
</evidence>
<organism evidence="2 3">
    <name type="scientific">Podarcis muralis</name>
    <name type="common">Wall lizard</name>
    <name type="synonym">Lacerta muralis</name>
    <dbReference type="NCBI Taxonomy" id="64176"/>
    <lineage>
        <taxon>Eukaryota</taxon>
        <taxon>Metazoa</taxon>
        <taxon>Chordata</taxon>
        <taxon>Craniata</taxon>
        <taxon>Vertebrata</taxon>
        <taxon>Euteleostomi</taxon>
        <taxon>Lepidosauria</taxon>
        <taxon>Squamata</taxon>
        <taxon>Bifurcata</taxon>
        <taxon>Unidentata</taxon>
        <taxon>Episquamata</taxon>
        <taxon>Laterata</taxon>
        <taxon>Lacertibaenia</taxon>
        <taxon>Lacertidae</taxon>
        <taxon>Podarcis</taxon>
    </lineage>
</organism>
<evidence type="ECO:0000313" key="2">
    <source>
        <dbReference type="Ensembl" id="ENSPMRP00000014599.1"/>
    </source>
</evidence>
<dbReference type="PROSITE" id="PS50006">
    <property type="entry name" value="FHA_DOMAIN"/>
    <property type="match status" value="1"/>
</dbReference>
<keyword evidence="3" id="KW-1185">Reference proteome</keyword>
<dbReference type="InterPro" id="IPR050923">
    <property type="entry name" value="Cell_Proc_Reg/RNA_Proc"/>
</dbReference>
<accession>A0A670IT11</accession>
<evidence type="ECO:0000313" key="3">
    <source>
        <dbReference type="Proteomes" id="UP000472272"/>
    </source>
</evidence>
<dbReference type="GeneTree" id="ENSGT01030000237001"/>
<reference evidence="2 3" key="1">
    <citation type="journal article" date="2019" name="Proc. Natl. Acad. Sci. U.S.A.">
        <title>Regulatory changes in pterin and carotenoid genes underlie balanced color polymorphisms in the wall lizard.</title>
        <authorList>
            <person name="Andrade P."/>
            <person name="Pinho C."/>
            <person name="Perez I de Lanuza G."/>
            <person name="Afonso S."/>
            <person name="Brejcha J."/>
            <person name="Rubin C.J."/>
            <person name="Wallerman O."/>
            <person name="Pereira P."/>
            <person name="Sabatino S.J."/>
            <person name="Bellati A."/>
            <person name="Pellitteri-Rosa D."/>
            <person name="Bosakova Z."/>
            <person name="Bunikis I."/>
            <person name="Carretero M.A."/>
            <person name="Feiner N."/>
            <person name="Marsik P."/>
            <person name="Pauperio F."/>
            <person name="Salvi D."/>
            <person name="Soler L."/>
            <person name="While G.M."/>
            <person name="Uller T."/>
            <person name="Font E."/>
            <person name="Andersson L."/>
            <person name="Carneiro M."/>
        </authorList>
    </citation>
    <scope>NUCLEOTIDE SEQUENCE</scope>
</reference>
<dbReference type="Proteomes" id="UP000472272">
    <property type="component" value="Chromosome 2"/>
</dbReference>
<reference evidence="2" key="2">
    <citation type="submission" date="2025-08" db="UniProtKB">
        <authorList>
            <consortium name="Ensembl"/>
        </authorList>
    </citation>
    <scope>IDENTIFICATION</scope>
</reference>
<dbReference type="Pfam" id="PF00498">
    <property type="entry name" value="FHA"/>
    <property type="match status" value="1"/>
</dbReference>
<sequence length="159" mass="17506">MSAATPESATTGTNGQGSLYLYSLPRVLWMEDFWIYPGENVIGRLESCQVCLPAASVSKTHAVIEVPSHRGPHLLYDLGSLNRTRRQRMVLIPHVRYSLQDGDALLFGDVGCQYFSEGYSSGNKYSGTSGYVRIRLHTLHVTDSANPEIAPRVKNFASG</sequence>
<dbReference type="InterPro" id="IPR008984">
    <property type="entry name" value="SMAD_FHA_dom_sf"/>
</dbReference>
<dbReference type="Gene3D" id="2.60.200.20">
    <property type="match status" value="1"/>
</dbReference>
<dbReference type="InterPro" id="IPR000253">
    <property type="entry name" value="FHA_dom"/>
</dbReference>